<dbReference type="EMBL" id="CM001402">
    <property type="protein sequence ID" value="EHO43382.1"/>
    <property type="molecule type" value="Genomic_DNA"/>
</dbReference>
<dbReference type="Proteomes" id="UP000004671">
    <property type="component" value="Chromosome"/>
</dbReference>
<gene>
    <name evidence="2" type="ORF">Cabys_2747</name>
    <name evidence="3" type="ORF">Calab_3785</name>
</gene>
<reference evidence="3 4" key="1">
    <citation type="submission" date="2011-09" db="EMBL/GenBank/DDBJ databases">
        <title>The permanent draft genome of Caldithrix abyssi DSM 13497.</title>
        <authorList>
            <consortium name="US DOE Joint Genome Institute (JGI-PGF)"/>
            <person name="Lucas S."/>
            <person name="Han J."/>
            <person name="Lapidus A."/>
            <person name="Bruce D."/>
            <person name="Goodwin L."/>
            <person name="Pitluck S."/>
            <person name="Peters L."/>
            <person name="Kyrpides N."/>
            <person name="Mavromatis K."/>
            <person name="Ivanova N."/>
            <person name="Mikhailova N."/>
            <person name="Chertkov O."/>
            <person name="Detter J.C."/>
            <person name="Tapia R."/>
            <person name="Han C."/>
            <person name="Land M."/>
            <person name="Hauser L."/>
            <person name="Markowitz V."/>
            <person name="Cheng J.-F."/>
            <person name="Hugenholtz P."/>
            <person name="Woyke T."/>
            <person name="Wu D."/>
            <person name="Spring S."/>
            <person name="Brambilla E."/>
            <person name="Klenk H.-P."/>
            <person name="Eisen J.A."/>
        </authorList>
    </citation>
    <scope>NUCLEOTIDE SEQUENCE [LARGE SCALE GENOMIC DNA]</scope>
    <source>
        <strain evidence="3 4">DSM 13497</strain>
    </source>
</reference>
<dbReference type="Proteomes" id="UP000183868">
    <property type="component" value="Chromosome"/>
</dbReference>
<sequence length="65" mass="7611" precursor="true">MKAEKQKDVLTKVKKFRKRKIFWVILLVFLGMVGALIPIIPGALFIILAIALVRRGWMEKIRKYL</sequence>
<dbReference type="PaxDb" id="880073-Calab_3785"/>
<dbReference type="STRING" id="880073.Cabys_2747"/>
<protein>
    <recommendedName>
        <fullName evidence="6">Transmembrane protein (PGPGW)</fullName>
    </recommendedName>
</protein>
<organism evidence="3 4">
    <name type="scientific">Caldithrix abyssi DSM 13497</name>
    <dbReference type="NCBI Taxonomy" id="880073"/>
    <lineage>
        <taxon>Bacteria</taxon>
        <taxon>Pseudomonadati</taxon>
        <taxon>Calditrichota</taxon>
        <taxon>Calditrichia</taxon>
        <taxon>Calditrichales</taxon>
        <taxon>Calditrichaceae</taxon>
        <taxon>Caldithrix</taxon>
    </lineage>
</organism>
<evidence type="ECO:0000256" key="1">
    <source>
        <dbReference type="SAM" id="Phobius"/>
    </source>
</evidence>
<dbReference type="RefSeq" id="WP_006930998.1">
    <property type="nucleotide sequence ID" value="NZ_CM001402.1"/>
</dbReference>
<accession>H1XQ77</accession>
<evidence type="ECO:0000313" key="2">
    <source>
        <dbReference type="EMBL" id="APF19495.1"/>
    </source>
</evidence>
<reference evidence="2 5" key="2">
    <citation type="submission" date="2016-11" db="EMBL/GenBank/DDBJ databases">
        <title>Genomic analysis of Caldithrix abyssi and proposal of a novel bacterial phylum Caldithrichaeota.</title>
        <authorList>
            <person name="Kublanov I."/>
            <person name="Sigalova O."/>
            <person name="Gavrilov S."/>
            <person name="Lebedinsky A."/>
            <person name="Ivanova N."/>
            <person name="Daum C."/>
            <person name="Reddy T."/>
            <person name="Klenk H.P."/>
            <person name="Goker M."/>
            <person name="Reva O."/>
            <person name="Miroshnichenko M."/>
            <person name="Kyprides N."/>
            <person name="Woyke T."/>
            <person name="Gelfand M."/>
        </authorList>
    </citation>
    <scope>NUCLEOTIDE SEQUENCE [LARGE SCALE GENOMIC DNA]</scope>
    <source>
        <strain evidence="2 5">LF13</strain>
    </source>
</reference>
<dbReference type="AlphaFoldDB" id="H1XQ77"/>
<dbReference type="EMBL" id="CP018099">
    <property type="protein sequence ID" value="APF19495.1"/>
    <property type="molecule type" value="Genomic_DNA"/>
</dbReference>
<dbReference type="KEGG" id="caby:Cabys_2747"/>
<evidence type="ECO:0008006" key="6">
    <source>
        <dbReference type="Google" id="ProtNLM"/>
    </source>
</evidence>
<keyword evidence="1" id="KW-1133">Transmembrane helix</keyword>
<keyword evidence="1" id="KW-0812">Transmembrane</keyword>
<dbReference type="HOGENOM" id="CLU_2841481_0_0_0"/>
<name>H1XQ77_CALAY</name>
<evidence type="ECO:0000313" key="5">
    <source>
        <dbReference type="Proteomes" id="UP000183868"/>
    </source>
</evidence>
<evidence type="ECO:0000313" key="3">
    <source>
        <dbReference type="EMBL" id="EHO43382.1"/>
    </source>
</evidence>
<feature type="transmembrane region" description="Helical" evidence="1">
    <location>
        <begin position="21"/>
        <end position="53"/>
    </location>
</feature>
<evidence type="ECO:0000313" key="4">
    <source>
        <dbReference type="Proteomes" id="UP000004671"/>
    </source>
</evidence>
<proteinExistence type="predicted"/>
<keyword evidence="1" id="KW-0472">Membrane</keyword>
<keyword evidence="4" id="KW-1185">Reference proteome</keyword>